<dbReference type="InterPro" id="IPR050425">
    <property type="entry name" value="NAD(P)_dehydrat-like"/>
</dbReference>
<dbReference type="InterPro" id="IPR036291">
    <property type="entry name" value="NAD(P)-bd_dom_sf"/>
</dbReference>
<evidence type="ECO:0000259" key="3">
    <source>
        <dbReference type="Pfam" id="PF01370"/>
    </source>
</evidence>
<keyword evidence="5" id="KW-1185">Reference proteome</keyword>
<dbReference type="SUPFAM" id="SSF51735">
    <property type="entry name" value="NAD(P)-binding Rossmann-fold domains"/>
    <property type="match status" value="1"/>
</dbReference>
<dbReference type="FunFam" id="3.40.50.720:FF:000426">
    <property type="entry name" value="Aldehyde reductase 2"/>
    <property type="match status" value="1"/>
</dbReference>
<proteinExistence type="inferred from homology"/>
<dbReference type="AlphaFoldDB" id="A0A9P4QQC2"/>
<comment type="caution">
    <text evidence="4">The sequence shown here is derived from an EMBL/GenBank/DDBJ whole genome shotgun (WGS) entry which is preliminary data.</text>
</comment>
<evidence type="ECO:0000313" key="4">
    <source>
        <dbReference type="EMBL" id="KAF2729036.1"/>
    </source>
</evidence>
<keyword evidence="1" id="KW-0560">Oxidoreductase</keyword>
<dbReference type="GO" id="GO:0016616">
    <property type="term" value="F:oxidoreductase activity, acting on the CH-OH group of donors, NAD or NADP as acceptor"/>
    <property type="evidence" value="ECO:0007669"/>
    <property type="project" value="TreeGrafter"/>
</dbReference>
<name>A0A9P4QQC2_9PLEO</name>
<evidence type="ECO:0000256" key="2">
    <source>
        <dbReference type="ARBA" id="ARBA00023445"/>
    </source>
</evidence>
<dbReference type="Gene3D" id="3.40.50.720">
    <property type="entry name" value="NAD(P)-binding Rossmann-like Domain"/>
    <property type="match status" value="1"/>
</dbReference>
<gene>
    <name evidence="4" type="ORF">EJ04DRAFT_503063</name>
</gene>
<dbReference type="PANTHER" id="PTHR10366">
    <property type="entry name" value="NAD DEPENDENT EPIMERASE/DEHYDRATASE"/>
    <property type="match status" value="1"/>
</dbReference>
<feature type="domain" description="NAD-dependent epimerase/dehydratase" evidence="3">
    <location>
        <begin position="12"/>
        <end position="193"/>
    </location>
</feature>
<dbReference type="OrthoDB" id="2735536at2759"/>
<dbReference type="InterPro" id="IPR001509">
    <property type="entry name" value="Epimerase_deHydtase"/>
</dbReference>
<sequence length="347" mass="38145">MPTLVLQPGALIFVTGVNGLIGSHIADQLLARGYNVRGAVRDVEKSAWLSDYFTGKHTAAHFELVSVPDMTIEGCYDAVVKDCAGFIHVASPLTGQDPQETIPQAISGGVNALKSSAKTPSIQRVVFTSSSIAATFPKPNTPFSINETSYNEDALQWGWNHPADQPADLKGLFIYAATKTATEKALWGWVRENKPGFVFNSVLPNANFGAVLVPEKQGFPSTIEWCHYVWTGENFDLMTKRIGPQWFIDPVDDALLHIGALIYSDVQNERLFGFAERFTWNDVLAVFRKIAPARAFPDDVEGLGRDMCEVPNQRAEEVLGWVKGSGWKGLEKSLREMVPAFEKVGGK</sequence>
<dbReference type="Proteomes" id="UP000799444">
    <property type="component" value="Unassembled WGS sequence"/>
</dbReference>
<reference evidence="4" key="1">
    <citation type="journal article" date="2020" name="Stud. Mycol.">
        <title>101 Dothideomycetes genomes: a test case for predicting lifestyles and emergence of pathogens.</title>
        <authorList>
            <person name="Haridas S."/>
            <person name="Albert R."/>
            <person name="Binder M."/>
            <person name="Bloem J."/>
            <person name="Labutti K."/>
            <person name="Salamov A."/>
            <person name="Andreopoulos B."/>
            <person name="Baker S."/>
            <person name="Barry K."/>
            <person name="Bills G."/>
            <person name="Bluhm B."/>
            <person name="Cannon C."/>
            <person name="Castanera R."/>
            <person name="Culley D."/>
            <person name="Daum C."/>
            <person name="Ezra D."/>
            <person name="Gonzalez J."/>
            <person name="Henrissat B."/>
            <person name="Kuo A."/>
            <person name="Liang C."/>
            <person name="Lipzen A."/>
            <person name="Lutzoni F."/>
            <person name="Magnuson J."/>
            <person name="Mondo S."/>
            <person name="Nolan M."/>
            <person name="Ohm R."/>
            <person name="Pangilinan J."/>
            <person name="Park H.-J."/>
            <person name="Ramirez L."/>
            <person name="Alfaro M."/>
            <person name="Sun H."/>
            <person name="Tritt A."/>
            <person name="Yoshinaga Y."/>
            <person name="Zwiers L.-H."/>
            <person name="Turgeon B."/>
            <person name="Goodwin S."/>
            <person name="Spatafora J."/>
            <person name="Crous P."/>
            <person name="Grigoriev I."/>
        </authorList>
    </citation>
    <scope>NUCLEOTIDE SEQUENCE</scope>
    <source>
        <strain evidence="4">CBS 125425</strain>
    </source>
</reference>
<dbReference type="EMBL" id="ML996258">
    <property type="protein sequence ID" value="KAF2729036.1"/>
    <property type="molecule type" value="Genomic_DNA"/>
</dbReference>
<dbReference type="PANTHER" id="PTHR10366:SF562">
    <property type="entry name" value="ALDEHYDE REDUCTASE II (AFU_ORTHOLOGUE AFUA_1G11360)"/>
    <property type="match status" value="1"/>
</dbReference>
<protein>
    <submittedName>
        <fullName evidence="4">Dihydroflavonol-4-reductase</fullName>
    </submittedName>
</protein>
<evidence type="ECO:0000256" key="1">
    <source>
        <dbReference type="ARBA" id="ARBA00023002"/>
    </source>
</evidence>
<dbReference type="Pfam" id="PF01370">
    <property type="entry name" value="Epimerase"/>
    <property type="match status" value="1"/>
</dbReference>
<accession>A0A9P4QQC2</accession>
<comment type="similarity">
    <text evidence="2">Belongs to the NAD(P)-dependent epimerase/dehydratase family. Dihydroflavonol-4-reductase subfamily.</text>
</comment>
<organism evidence="4 5">
    <name type="scientific">Polyplosphaeria fusca</name>
    <dbReference type="NCBI Taxonomy" id="682080"/>
    <lineage>
        <taxon>Eukaryota</taxon>
        <taxon>Fungi</taxon>
        <taxon>Dikarya</taxon>
        <taxon>Ascomycota</taxon>
        <taxon>Pezizomycotina</taxon>
        <taxon>Dothideomycetes</taxon>
        <taxon>Pleosporomycetidae</taxon>
        <taxon>Pleosporales</taxon>
        <taxon>Tetraplosphaeriaceae</taxon>
        <taxon>Polyplosphaeria</taxon>
    </lineage>
</organism>
<evidence type="ECO:0000313" key="5">
    <source>
        <dbReference type="Proteomes" id="UP000799444"/>
    </source>
</evidence>